<dbReference type="CDD" id="cd18186">
    <property type="entry name" value="BTB_POZ_ZBTB_KLHL-like"/>
    <property type="match status" value="2"/>
</dbReference>
<dbReference type="Proteomes" id="UP000194127">
    <property type="component" value="Unassembled WGS sequence"/>
</dbReference>
<evidence type="ECO:0000259" key="1">
    <source>
        <dbReference type="PROSITE" id="PS50097"/>
    </source>
</evidence>
<reference evidence="2 3" key="1">
    <citation type="submission" date="2017-04" db="EMBL/GenBank/DDBJ databases">
        <title>Genome Sequence of the Model Brown-Rot Fungus Postia placenta SB12.</title>
        <authorList>
            <consortium name="DOE Joint Genome Institute"/>
            <person name="Gaskell J."/>
            <person name="Kersten P."/>
            <person name="Larrondo L.F."/>
            <person name="Canessa P."/>
            <person name="Martinez D."/>
            <person name="Hibbett D."/>
            <person name="Schmoll M."/>
            <person name="Kubicek C.P."/>
            <person name="Martinez A.T."/>
            <person name="Yadav J."/>
            <person name="Master E."/>
            <person name="Magnuson J.K."/>
            <person name="James T."/>
            <person name="Yaver D."/>
            <person name="Berka R."/>
            <person name="Labutti K."/>
            <person name="Lipzen A."/>
            <person name="Aerts A."/>
            <person name="Barry K."/>
            <person name="Henrissat B."/>
            <person name="Blanchette R."/>
            <person name="Grigoriev I."/>
            <person name="Cullen D."/>
        </authorList>
    </citation>
    <scope>NUCLEOTIDE SEQUENCE [LARGE SCALE GENOMIC DNA]</scope>
    <source>
        <strain evidence="2 3">MAD-698-R-SB12</strain>
    </source>
</reference>
<sequence>MSVTKQAASPFNRPTADVILRSCDEVIFRVHKLILSEASSVFETLFTLPQPPPQETEDVDGLPVIIPVMEAAIKYEVEVARELCAKTLVQPNFLKSDPFTVFAIAYRFRLSHETRLIAKSARRFSELPKDFPVARIETFPAKALWVLMEYRTECQRIMHRFGENNEGMADNELEGLRGPLYTPCYRCDPHGDCDTVNLDVYRHDLQGHLQDKFHNDDPDDPDSLVRSLVRVAAEQHPCRTLTWLLTGEVLRSVDGVDFRVHKAILAEATPVFEAMFGLPQPPAESFEAVDGVPILHFTEPSRTLDLLLRIIYPIPDPAFADSEDAGLVFEAARKYDMEEAMSITQKALLAFVDADPFVVYAIAYCLRLREVTCAAAKATLRFSAPPGTETPAVLWRLPAAPYHALLVYRSRADEFARRFAAEAAFWLEQEDPRILLTHHICLQRGSELGGHHVQNYVPNAPFDLQAYQADLAQLLAEKACGDSEVWQILFSNTRVRLAAHKDPCSKCRAEKFERLKACHQDVQQRFTARLSEVEIELDF</sequence>
<dbReference type="SUPFAM" id="SSF54695">
    <property type="entry name" value="POZ domain"/>
    <property type="match status" value="2"/>
</dbReference>
<dbReference type="AlphaFoldDB" id="A0A1X6N703"/>
<proteinExistence type="predicted"/>
<keyword evidence="3" id="KW-1185">Reference proteome</keyword>
<feature type="domain" description="BTB" evidence="1">
    <location>
        <begin position="247"/>
        <end position="312"/>
    </location>
</feature>
<dbReference type="RefSeq" id="XP_024341168.1">
    <property type="nucleotide sequence ID" value="XM_024484917.1"/>
</dbReference>
<dbReference type="InterPro" id="IPR011333">
    <property type="entry name" value="SKP1/BTB/POZ_sf"/>
</dbReference>
<accession>A0A1X6N703</accession>
<organism evidence="2 3">
    <name type="scientific">Postia placenta MAD-698-R-SB12</name>
    <dbReference type="NCBI Taxonomy" id="670580"/>
    <lineage>
        <taxon>Eukaryota</taxon>
        <taxon>Fungi</taxon>
        <taxon>Dikarya</taxon>
        <taxon>Basidiomycota</taxon>
        <taxon>Agaricomycotina</taxon>
        <taxon>Agaricomycetes</taxon>
        <taxon>Polyporales</taxon>
        <taxon>Adustoporiaceae</taxon>
        <taxon>Rhodonia</taxon>
    </lineage>
</organism>
<dbReference type="GeneID" id="36329866"/>
<dbReference type="STRING" id="670580.A0A1X6N703"/>
<evidence type="ECO:0000313" key="3">
    <source>
        <dbReference type="Proteomes" id="UP000194127"/>
    </source>
</evidence>
<dbReference type="Gene3D" id="3.30.710.10">
    <property type="entry name" value="Potassium Channel Kv1.1, Chain A"/>
    <property type="match status" value="2"/>
</dbReference>
<evidence type="ECO:0000313" key="2">
    <source>
        <dbReference type="EMBL" id="OSX64374.1"/>
    </source>
</evidence>
<gene>
    <name evidence="2" type="ORF">POSPLADRAFT_1138536</name>
</gene>
<dbReference type="SMART" id="SM00225">
    <property type="entry name" value="BTB"/>
    <property type="match status" value="2"/>
</dbReference>
<dbReference type="PROSITE" id="PS50097">
    <property type="entry name" value="BTB"/>
    <property type="match status" value="2"/>
</dbReference>
<dbReference type="InterPro" id="IPR000210">
    <property type="entry name" value="BTB/POZ_dom"/>
</dbReference>
<dbReference type="EMBL" id="KZ110594">
    <property type="protein sequence ID" value="OSX64374.1"/>
    <property type="molecule type" value="Genomic_DNA"/>
</dbReference>
<name>A0A1X6N703_9APHY</name>
<dbReference type="Pfam" id="PF00651">
    <property type="entry name" value="BTB"/>
    <property type="match status" value="2"/>
</dbReference>
<protein>
    <recommendedName>
        <fullName evidence="1">BTB domain-containing protein</fullName>
    </recommendedName>
</protein>
<feature type="domain" description="BTB" evidence="1">
    <location>
        <begin position="16"/>
        <end position="47"/>
    </location>
</feature>
<dbReference type="OrthoDB" id="3357985at2759"/>
<dbReference type="PANTHER" id="PTHR24413">
    <property type="entry name" value="SPECKLE-TYPE POZ PROTEIN"/>
    <property type="match status" value="1"/>
</dbReference>